<dbReference type="GO" id="GO:0016787">
    <property type="term" value="F:hydrolase activity"/>
    <property type="evidence" value="ECO:0007669"/>
    <property type="project" value="UniProtKB-KW"/>
</dbReference>
<dbReference type="InterPro" id="IPR000073">
    <property type="entry name" value="AB_hydrolase_1"/>
</dbReference>
<dbReference type="SUPFAM" id="SSF53474">
    <property type="entry name" value="alpha/beta-Hydrolases"/>
    <property type="match status" value="1"/>
</dbReference>
<dbReference type="EMBL" id="SDKM01000022">
    <property type="protein sequence ID" value="RYP84608.1"/>
    <property type="molecule type" value="Genomic_DNA"/>
</dbReference>
<gene>
    <name evidence="2" type="ORF">EKO23_15200</name>
</gene>
<evidence type="ECO:0000313" key="2">
    <source>
        <dbReference type="EMBL" id="RYP84608.1"/>
    </source>
</evidence>
<dbReference type="InterPro" id="IPR036388">
    <property type="entry name" value="WH-like_DNA-bd_sf"/>
</dbReference>
<dbReference type="InterPro" id="IPR029058">
    <property type="entry name" value="AB_hydrolase_fold"/>
</dbReference>
<dbReference type="CDD" id="cd06170">
    <property type="entry name" value="LuxR_C_like"/>
    <property type="match status" value="1"/>
</dbReference>
<dbReference type="PANTHER" id="PTHR43433:SF8">
    <property type="entry name" value="BIFUNCTIONAL LIPASE_ADENYLATE CYCLASE LIPJ"/>
    <property type="match status" value="1"/>
</dbReference>
<dbReference type="PRINTS" id="PR00111">
    <property type="entry name" value="ABHYDROLASE"/>
</dbReference>
<sequence>MLEEDQVVHHAAVGGRSVAWSSAGSGPVLLIGGWWSSHLELDWEDAGFRSFVGRLAERHTVVRYDRPGSGLSDRGPTPAGRDEEVAVLAGVVDAVGADRLSLLGASSGCPVAATYAATQPDRVDRLVLYGGYARGADIASPAARDSMVALVEAHWGLGSRVLSDVFLPGGNAREREAFARFQRRSASRETAATALRTVYELDATDALAAVSAPTLVLHRRGDRAIPFPLGRDLADRIRRATFVELAGDEHFPWRGDSASVAEAVRLFLSGRDPADAVRRPAPAAEDAALSPREVQVLRLVAAGRTDAEIAAELVLSAHTVHRHVANIRTRLGVSSRAAAAAWAVDHGLL</sequence>
<accession>A0A4Q4ZAG0</accession>
<dbReference type="SUPFAM" id="SSF46894">
    <property type="entry name" value="C-terminal effector domain of the bipartite response regulators"/>
    <property type="match status" value="1"/>
</dbReference>
<evidence type="ECO:0000313" key="3">
    <source>
        <dbReference type="Proteomes" id="UP000295198"/>
    </source>
</evidence>
<name>A0A4Q4ZAG0_9ACTN</name>
<proteinExistence type="predicted"/>
<dbReference type="Proteomes" id="UP000295198">
    <property type="component" value="Unassembled WGS sequence"/>
</dbReference>
<dbReference type="PRINTS" id="PR00038">
    <property type="entry name" value="HTHLUXR"/>
</dbReference>
<dbReference type="InterPro" id="IPR013595">
    <property type="entry name" value="Pept_S33_TAP-like_C"/>
</dbReference>
<feature type="domain" description="HTH luxR-type" evidence="1">
    <location>
        <begin position="282"/>
        <end position="347"/>
    </location>
</feature>
<evidence type="ECO:0000259" key="1">
    <source>
        <dbReference type="PROSITE" id="PS50043"/>
    </source>
</evidence>
<dbReference type="InterPro" id="IPR000792">
    <property type="entry name" value="Tscrpt_reg_LuxR_C"/>
</dbReference>
<dbReference type="OrthoDB" id="27092at2"/>
<protein>
    <submittedName>
        <fullName evidence="2">Alpha/beta fold hydrolase</fullName>
    </submittedName>
</protein>
<dbReference type="Gene3D" id="1.10.10.10">
    <property type="entry name" value="Winged helix-like DNA-binding domain superfamily/Winged helix DNA-binding domain"/>
    <property type="match status" value="1"/>
</dbReference>
<comment type="caution">
    <text evidence="2">The sequence shown here is derived from an EMBL/GenBank/DDBJ whole genome shotgun (WGS) entry which is preliminary data.</text>
</comment>
<keyword evidence="3" id="KW-1185">Reference proteome</keyword>
<dbReference type="Pfam" id="PF00561">
    <property type="entry name" value="Abhydrolase_1"/>
    <property type="match status" value="1"/>
</dbReference>
<dbReference type="InterPro" id="IPR050471">
    <property type="entry name" value="AB_hydrolase"/>
</dbReference>
<dbReference type="InterPro" id="IPR016032">
    <property type="entry name" value="Sig_transdc_resp-reg_C-effctor"/>
</dbReference>
<dbReference type="SMART" id="SM00421">
    <property type="entry name" value="HTH_LUXR"/>
    <property type="match status" value="1"/>
</dbReference>
<dbReference type="Pfam" id="PF08386">
    <property type="entry name" value="Abhydrolase_4"/>
    <property type="match status" value="1"/>
</dbReference>
<reference evidence="2 3" key="1">
    <citation type="submission" date="2019-01" db="EMBL/GenBank/DDBJ databases">
        <title>Nocardioides guangzhouensis sp. nov., an actinobacterium isolated from soil.</title>
        <authorList>
            <person name="Fu Y."/>
            <person name="Cai Y."/>
            <person name="Lin Z."/>
            <person name="Chen P."/>
        </authorList>
    </citation>
    <scope>NUCLEOTIDE SEQUENCE [LARGE SCALE GENOMIC DNA]</scope>
    <source>
        <strain evidence="2 3">130</strain>
    </source>
</reference>
<organism evidence="2 3">
    <name type="scientific">Nocardioides guangzhouensis</name>
    <dbReference type="NCBI Taxonomy" id="2497878"/>
    <lineage>
        <taxon>Bacteria</taxon>
        <taxon>Bacillati</taxon>
        <taxon>Actinomycetota</taxon>
        <taxon>Actinomycetes</taxon>
        <taxon>Propionibacteriales</taxon>
        <taxon>Nocardioidaceae</taxon>
        <taxon>Nocardioides</taxon>
    </lineage>
</organism>
<dbReference type="PROSITE" id="PS50043">
    <property type="entry name" value="HTH_LUXR_2"/>
    <property type="match status" value="1"/>
</dbReference>
<dbReference type="GO" id="GO:0006355">
    <property type="term" value="P:regulation of DNA-templated transcription"/>
    <property type="evidence" value="ECO:0007669"/>
    <property type="project" value="InterPro"/>
</dbReference>
<dbReference type="Pfam" id="PF00196">
    <property type="entry name" value="GerE"/>
    <property type="match status" value="1"/>
</dbReference>
<dbReference type="Gene3D" id="3.40.50.1820">
    <property type="entry name" value="alpha/beta hydrolase"/>
    <property type="match status" value="1"/>
</dbReference>
<keyword evidence="2" id="KW-0378">Hydrolase</keyword>
<dbReference type="GO" id="GO:0003677">
    <property type="term" value="F:DNA binding"/>
    <property type="evidence" value="ECO:0007669"/>
    <property type="project" value="InterPro"/>
</dbReference>
<dbReference type="PANTHER" id="PTHR43433">
    <property type="entry name" value="HYDROLASE, ALPHA/BETA FOLD FAMILY PROTEIN"/>
    <property type="match status" value="1"/>
</dbReference>
<dbReference type="AlphaFoldDB" id="A0A4Q4ZAG0"/>
<dbReference type="RefSeq" id="WP_134718769.1">
    <property type="nucleotide sequence ID" value="NZ_SDKM01000022.1"/>
</dbReference>